<dbReference type="Gene3D" id="2.40.260.10">
    <property type="entry name" value="Sortase"/>
    <property type="match status" value="1"/>
</dbReference>
<name>A0ABQ3QUJ9_9ACTN</name>
<evidence type="ECO:0000256" key="1">
    <source>
        <dbReference type="ARBA" id="ARBA00022801"/>
    </source>
</evidence>
<dbReference type="SUPFAM" id="SSF63817">
    <property type="entry name" value="Sortase"/>
    <property type="match status" value="1"/>
</dbReference>
<evidence type="ECO:0008006" key="5">
    <source>
        <dbReference type="Google" id="ProtNLM"/>
    </source>
</evidence>
<dbReference type="InterPro" id="IPR005754">
    <property type="entry name" value="Sortase"/>
</dbReference>
<feature type="compositionally biased region" description="Low complexity" evidence="2">
    <location>
        <begin position="83"/>
        <end position="96"/>
    </location>
</feature>
<dbReference type="Pfam" id="PF04203">
    <property type="entry name" value="Sortase"/>
    <property type="match status" value="1"/>
</dbReference>
<keyword evidence="1" id="KW-0378">Hydrolase</keyword>
<organism evidence="3 4">
    <name type="scientific">Streptomyces violascens</name>
    <dbReference type="NCBI Taxonomy" id="67381"/>
    <lineage>
        <taxon>Bacteria</taxon>
        <taxon>Bacillati</taxon>
        <taxon>Actinomycetota</taxon>
        <taxon>Actinomycetes</taxon>
        <taxon>Kitasatosporales</taxon>
        <taxon>Streptomycetaceae</taxon>
        <taxon>Streptomyces</taxon>
    </lineage>
</organism>
<evidence type="ECO:0000313" key="4">
    <source>
        <dbReference type="Proteomes" id="UP001050808"/>
    </source>
</evidence>
<protein>
    <recommendedName>
        <fullName evidence="5">Class F sortase</fullName>
    </recommendedName>
</protein>
<gene>
    <name evidence="3" type="ORF">Sviol_53640</name>
</gene>
<dbReference type="EMBL" id="BNDY01000017">
    <property type="protein sequence ID" value="GHI40956.1"/>
    <property type="molecule type" value="Genomic_DNA"/>
</dbReference>
<dbReference type="NCBIfam" id="NF033748">
    <property type="entry name" value="class_F_sortase"/>
    <property type="match status" value="1"/>
</dbReference>
<dbReference type="InterPro" id="IPR023365">
    <property type="entry name" value="Sortase_dom-sf"/>
</dbReference>
<proteinExistence type="predicted"/>
<accession>A0ABQ3QUJ9</accession>
<sequence>MSADSAAAVPMAQRRHAPIARHRTRAYRLTRTAALALSLVVGGVWVAHHGEPAPPAGDGPRFAKAAADPAGDSRGPASPRPASPRAVAPQPVVQHPVTPPPVTPPPVASPHPLPPSPAVSLAIPYLGIKAPVVALGLDAQRHLTTPPVDNPKVAGWYQGGPSPGELGTAVAVGHLDTRVGAAVLAGLKMLHPGRLIEVRRADGKIAVYTVDRIKTYAKARFPDKEVYGPTGRPELRLITCAGRFNAKTGYESNLVVFAHLTDIRTTPARPPEPQHRKH</sequence>
<evidence type="ECO:0000313" key="3">
    <source>
        <dbReference type="EMBL" id="GHI40956.1"/>
    </source>
</evidence>
<comment type="caution">
    <text evidence="3">The sequence shown here is derived from an EMBL/GenBank/DDBJ whole genome shotgun (WGS) entry which is preliminary data.</text>
</comment>
<dbReference type="RefSeq" id="WP_308445438.1">
    <property type="nucleotide sequence ID" value="NZ_BNDY01000017.1"/>
</dbReference>
<dbReference type="Proteomes" id="UP001050808">
    <property type="component" value="Unassembled WGS sequence"/>
</dbReference>
<feature type="compositionally biased region" description="Pro residues" evidence="2">
    <location>
        <begin position="97"/>
        <end position="113"/>
    </location>
</feature>
<feature type="region of interest" description="Disordered" evidence="2">
    <location>
        <begin position="52"/>
        <end position="113"/>
    </location>
</feature>
<reference evidence="3" key="1">
    <citation type="submission" date="2024-05" db="EMBL/GenBank/DDBJ databases">
        <title>Whole genome shotgun sequence of Streptomyces violascens NBRC 12920.</title>
        <authorList>
            <person name="Komaki H."/>
            <person name="Tamura T."/>
        </authorList>
    </citation>
    <scope>NUCLEOTIDE SEQUENCE</scope>
    <source>
        <strain evidence="3">NBRC 12920</strain>
    </source>
</reference>
<evidence type="ECO:0000256" key="2">
    <source>
        <dbReference type="SAM" id="MobiDB-lite"/>
    </source>
</evidence>
<dbReference type="InterPro" id="IPR042001">
    <property type="entry name" value="Sortase_F"/>
</dbReference>
<dbReference type="CDD" id="cd05829">
    <property type="entry name" value="Sortase_F"/>
    <property type="match status" value="1"/>
</dbReference>
<keyword evidence="4" id="KW-1185">Reference proteome</keyword>